<reference evidence="3" key="1">
    <citation type="journal article" date="2009" name="Nature">
        <title>Genome sequence and analysis of the Irish potato famine pathogen Phytophthora infestans.</title>
        <authorList>
            <consortium name="The Broad Institute Genome Sequencing Platform"/>
            <person name="Haas B.J."/>
            <person name="Kamoun S."/>
            <person name="Zody M.C."/>
            <person name="Jiang R.H."/>
            <person name="Handsaker R.E."/>
            <person name="Cano L.M."/>
            <person name="Grabherr M."/>
            <person name="Kodira C.D."/>
            <person name="Raffaele S."/>
            <person name="Torto-Alalibo T."/>
            <person name="Bozkurt T.O."/>
            <person name="Ah-Fong A.M."/>
            <person name="Alvarado L."/>
            <person name="Anderson V.L."/>
            <person name="Armstrong M.R."/>
            <person name="Avrova A."/>
            <person name="Baxter L."/>
            <person name="Beynon J."/>
            <person name="Boevink P.C."/>
            <person name="Bollmann S.R."/>
            <person name="Bos J.I."/>
            <person name="Bulone V."/>
            <person name="Cai G."/>
            <person name="Cakir C."/>
            <person name="Carrington J.C."/>
            <person name="Chawner M."/>
            <person name="Conti L."/>
            <person name="Costanzo S."/>
            <person name="Ewan R."/>
            <person name="Fahlgren N."/>
            <person name="Fischbach M.A."/>
            <person name="Fugelstad J."/>
            <person name="Gilroy E.M."/>
            <person name="Gnerre S."/>
            <person name="Green P.J."/>
            <person name="Grenville-Briggs L.J."/>
            <person name="Griffith J."/>
            <person name="Grunwald N.J."/>
            <person name="Horn K."/>
            <person name="Horner N.R."/>
            <person name="Hu C.H."/>
            <person name="Huitema E."/>
            <person name="Jeong D.H."/>
            <person name="Jones A.M."/>
            <person name="Jones J.D."/>
            <person name="Jones R.W."/>
            <person name="Karlsson E.K."/>
            <person name="Kunjeti S.G."/>
            <person name="Lamour K."/>
            <person name="Liu Z."/>
            <person name="Ma L."/>
            <person name="Maclean D."/>
            <person name="Chibucos M.C."/>
            <person name="McDonald H."/>
            <person name="McWalters J."/>
            <person name="Meijer H.J."/>
            <person name="Morgan W."/>
            <person name="Morris P.F."/>
            <person name="Munro C.A."/>
            <person name="O'Neill K."/>
            <person name="Ospina-Giraldo M."/>
            <person name="Pinzon A."/>
            <person name="Pritchard L."/>
            <person name="Ramsahoye B."/>
            <person name="Ren Q."/>
            <person name="Restrepo S."/>
            <person name="Roy S."/>
            <person name="Sadanandom A."/>
            <person name="Savidor A."/>
            <person name="Schornack S."/>
            <person name="Schwartz D.C."/>
            <person name="Schumann U.D."/>
            <person name="Schwessinger B."/>
            <person name="Seyer L."/>
            <person name="Sharpe T."/>
            <person name="Silvar C."/>
            <person name="Song J."/>
            <person name="Studholme D.J."/>
            <person name="Sykes S."/>
            <person name="Thines M."/>
            <person name="van de Vondervoort P.J."/>
            <person name="Phuntumart V."/>
            <person name="Wawra S."/>
            <person name="Weide R."/>
            <person name="Win J."/>
            <person name="Young C."/>
            <person name="Zhou S."/>
            <person name="Fry W."/>
            <person name="Meyers B.C."/>
            <person name="van West P."/>
            <person name="Ristaino J."/>
            <person name="Govers F."/>
            <person name="Birch P.R."/>
            <person name="Whisson S.C."/>
            <person name="Judelson H.S."/>
            <person name="Nusbaum C."/>
        </authorList>
    </citation>
    <scope>NUCLEOTIDE SEQUENCE [LARGE SCALE GENOMIC DNA]</scope>
    <source>
        <strain evidence="3">T30-4</strain>
    </source>
</reference>
<dbReference type="KEGG" id="pif:PITG_17563"/>
<dbReference type="InParanoid" id="D0NWN7"/>
<dbReference type="VEuPathDB" id="FungiDB:PITG_17563"/>
<feature type="compositionally biased region" description="Basic and acidic residues" evidence="1">
    <location>
        <begin position="120"/>
        <end position="143"/>
    </location>
</feature>
<accession>D0NWN7</accession>
<dbReference type="EMBL" id="DS028177">
    <property type="protein sequence ID" value="EEY67470.1"/>
    <property type="molecule type" value="Genomic_DNA"/>
</dbReference>
<dbReference type="HOGENOM" id="CLU_1484781_0_0_1"/>
<dbReference type="GeneID" id="9471145"/>
<feature type="region of interest" description="Disordered" evidence="1">
    <location>
        <begin position="110"/>
        <end position="148"/>
    </location>
</feature>
<dbReference type="AlphaFoldDB" id="D0NWN7"/>
<dbReference type="RefSeq" id="XP_002896443.1">
    <property type="nucleotide sequence ID" value="XM_002896397.1"/>
</dbReference>
<evidence type="ECO:0000256" key="1">
    <source>
        <dbReference type="SAM" id="MobiDB-lite"/>
    </source>
</evidence>
<keyword evidence="3" id="KW-1185">Reference proteome</keyword>
<organism evidence="2 3">
    <name type="scientific">Phytophthora infestans (strain T30-4)</name>
    <name type="common">Potato late blight agent</name>
    <dbReference type="NCBI Taxonomy" id="403677"/>
    <lineage>
        <taxon>Eukaryota</taxon>
        <taxon>Sar</taxon>
        <taxon>Stramenopiles</taxon>
        <taxon>Oomycota</taxon>
        <taxon>Peronosporomycetes</taxon>
        <taxon>Peronosporales</taxon>
        <taxon>Peronosporaceae</taxon>
        <taxon>Phytophthora</taxon>
    </lineage>
</organism>
<protein>
    <submittedName>
        <fullName evidence="2">Uncharacterized protein</fullName>
    </submittedName>
</protein>
<evidence type="ECO:0000313" key="3">
    <source>
        <dbReference type="Proteomes" id="UP000006643"/>
    </source>
</evidence>
<name>D0NWN7_PHYIT</name>
<dbReference type="Proteomes" id="UP000006643">
    <property type="component" value="Unassembled WGS sequence"/>
</dbReference>
<feature type="region of interest" description="Disordered" evidence="1">
    <location>
        <begin position="1"/>
        <end position="25"/>
    </location>
</feature>
<sequence length="182" mass="19939">MNGFRDDRDGTASSAAKCDRGQKLDMPISTRPPLEQFHFIQALQRCSSSQMSSESCASPFWGPSMRSAKLITFKLPYHKISDLRLAPTCALDHTRSHTLFSHKRAEAPASAWRRGGVRGEGGERLDATGGEERQQSGEEERQHAVSGADQLEACPAGRPAGCRFGCRSFRLRQCEAPVSGLC</sequence>
<feature type="compositionally biased region" description="Basic and acidic residues" evidence="1">
    <location>
        <begin position="1"/>
        <end position="10"/>
    </location>
</feature>
<proteinExistence type="predicted"/>
<evidence type="ECO:0000313" key="2">
    <source>
        <dbReference type="EMBL" id="EEY67470.1"/>
    </source>
</evidence>
<gene>
    <name evidence="2" type="ORF">PITG_17563</name>
</gene>